<feature type="transmembrane region" description="Helical" evidence="1">
    <location>
        <begin position="56"/>
        <end position="75"/>
    </location>
</feature>
<feature type="transmembrane region" description="Helical" evidence="1">
    <location>
        <begin position="12"/>
        <end position="30"/>
    </location>
</feature>
<evidence type="ECO:0000313" key="3">
    <source>
        <dbReference type="Proteomes" id="UP000184048"/>
    </source>
</evidence>
<keyword evidence="1" id="KW-0472">Membrane</keyword>
<dbReference type="RefSeq" id="WP_139256416.1">
    <property type="nucleotide sequence ID" value="NZ_FQUU01000009.1"/>
</dbReference>
<dbReference type="AlphaFoldDB" id="A0A1M5AVX2"/>
<dbReference type="EMBL" id="FQUU01000009">
    <property type="protein sequence ID" value="SHF34421.1"/>
    <property type="molecule type" value="Genomic_DNA"/>
</dbReference>
<sequence>MNHSTSRTKLIIGLILITLPVILFVLWVYACQVADGYPENVKLYNSFLPDSLRGNSLTSIVSVVFCIAAISLNANNLKNPNLGLRSISWLIVIAGSLIGFLDLFSMM</sequence>
<keyword evidence="1" id="KW-0812">Transmembrane</keyword>
<keyword evidence="3" id="KW-1185">Reference proteome</keyword>
<dbReference type="PROSITE" id="PS51257">
    <property type="entry name" value="PROKAR_LIPOPROTEIN"/>
    <property type="match status" value="1"/>
</dbReference>
<organism evidence="2 3">
    <name type="scientific">Flavisolibacter ginsengisoli DSM 18119</name>
    <dbReference type="NCBI Taxonomy" id="1121884"/>
    <lineage>
        <taxon>Bacteria</taxon>
        <taxon>Pseudomonadati</taxon>
        <taxon>Bacteroidota</taxon>
        <taxon>Chitinophagia</taxon>
        <taxon>Chitinophagales</taxon>
        <taxon>Chitinophagaceae</taxon>
        <taxon>Flavisolibacter</taxon>
    </lineage>
</organism>
<proteinExistence type="predicted"/>
<protein>
    <submittedName>
        <fullName evidence="2">Uncharacterized protein</fullName>
    </submittedName>
</protein>
<accession>A0A1M5AVX2</accession>
<evidence type="ECO:0000256" key="1">
    <source>
        <dbReference type="SAM" id="Phobius"/>
    </source>
</evidence>
<dbReference type="STRING" id="1121884.SAMN02745131_02378"/>
<name>A0A1M5AVX2_9BACT</name>
<feature type="transmembrane region" description="Helical" evidence="1">
    <location>
        <begin position="87"/>
        <end position="106"/>
    </location>
</feature>
<dbReference type="Proteomes" id="UP000184048">
    <property type="component" value="Unassembled WGS sequence"/>
</dbReference>
<keyword evidence="1" id="KW-1133">Transmembrane helix</keyword>
<evidence type="ECO:0000313" key="2">
    <source>
        <dbReference type="EMBL" id="SHF34421.1"/>
    </source>
</evidence>
<gene>
    <name evidence="2" type="ORF">SAMN02745131_02378</name>
</gene>
<reference evidence="2 3" key="1">
    <citation type="submission" date="2016-11" db="EMBL/GenBank/DDBJ databases">
        <authorList>
            <person name="Jaros S."/>
            <person name="Januszkiewicz K."/>
            <person name="Wedrychowicz H."/>
        </authorList>
    </citation>
    <scope>NUCLEOTIDE SEQUENCE [LARGE SCALE GENOMIC DNA]</scope>
    <source>
        <strain evidence="2 3">DSM 18119</strain>
    </source>
</reference>